<name>A0A834GNW0_RHOSS</name>
<keyword evidence="1" id="KW-0863">Zinc-finger</keyword>
<evidence type="ECO:0000256" key="2">
    <source>
        <dbReference type="SAM" id="MobiDB-lite"/>
    </source>
</evidence>
<dbReference type="AlphaFoldDB" id="A0A834GNW0"/>
<dbReference type="SUPFAM" id="SSF57667">
    <property type="entry name" value="beta-beta-alpha zinc fingers"/>
    <property type="match status" value="1"/>
</dbReference>
<feature type="domain" description="C2H2-type" evidence="3">
    <location>
        <begin position="70"/>
        <end position="97"/>
    </location>
</feature>
<dbReference type="GO" id="GO:0008270">
    <property type="term" value="F:zinc ion binding"/>
    <property type="evidence" value="ECO:0007669"/>
    <property type="project" value="UniProtKB-KW"/>
</dbReference>
<dbReference type="Gene3D" id="3.30.160.60">
    <property type="entry name" value="Classic Zinc Finger"/>
    <property type="match status" value="1"/>
</dbReference>
<feature type="region of interest" description="Disordered" evidence="2">
    <location>
        <begin position="1"/>
        <end position="53"/>
    </location>
</feature>
<reference evidence="4" key="1">
    <citation type="submission" date="2019-11" db="EMBL/GenBank/DDBJ databases">
        <authorList>
            <person name="Liu Y."/>
            <person name="Hou J."/>
            <person name="Li T.-Q."/>
            <person name="Guan C.-H."/>
            <person name="Wu X."/>
            <person name="Wu H.-Z."/>
            <person name="Ling F."/>
            <person name="Zhang R."/>
            <person name="Shi X.-G."/>
            <person name="Ren J.-P."/>
            <person name="Chen E.-F."/>
            <person name="Sun J.-M."/>
        </authorList>
    </citation>
    <scope>NUCLEOTIDE SEQUENCE</scope>
    <source>
        <strain evidence="4">Adult_tree_wgs_1</strain>
        <tissue evidence="4">Leaves</tissue>
    </source>
</reference>
<dbReference type="OrthoDB" id="6077919at2759"/>
<dbReference type="InterPro" id="IPR036236">
    <property type="entry name" value="Znf_C2H2_sf"/>
</dbReference>
<keyword evidence="1" id="KW-0479">Metal-binding</keyword>
<proteinExistence type="predicted"/>
<sequence length="189" mass="19751">MSNPDQTPPRRGRAPIRRNVGQGSSSGRGGAPVPGQEPQPPAPHPAGRGITSEIPHGVQFGAVVEGQGMFYCSICDRYFDSDRGLCGHLRTHADRGYRGAFPPPTFTRQEFVDEGVEHLLNPLDGGDVAGQGGVAVEPPAAVGGEVGAPAGPNVEERAEGAAEASGEAERRRNLDLNAPPPRDESGDFI</sequence>
<protein>
    <recommendedName>
        <fullName evidence="3">C2H2-type domain-containing protein</fullName>
    </recommendedName>
</protein>
<feature type="region of interest" description="Disordered" evidence="2">
    <location>
        <begin position="133"/>
        <end position="189"/>
    </location>
</feature>
<accession>A0A834GNW0</accession>
<gene>
    <name evidence="4" type="ORF">RHSIM_Rhsim08G0027800</name>
</gene>
<organism evidence="4 5">
    <name type="scientific">Rhododendron simsii</name>
    <name type="common">Sims's rhododendron</name>
    <dbReference type="NCBI Taxonomy" id="118357"/>
    <lineage>
        <taxon>Eukaryota</taxon>
        <taxon>Viridiplantae</taxon>
        <taxon>Streptophyta</taxon>
        <taxon>Embryophyta</taxon>
        <taxon>Tracheophyta</taxon>
        <taxon>Spermatophyta</taxon>
        <taxon>Magnoliopsida</taxon>
        <taxon>eudicotyledons</taxon>
        <taxon>Gunneridae</taxon>
        <taxon>Pentapetalae</taxon>
        <taxon>asterids</taxon>
        <taxon>Ericales</taxon>
        <taxon>Ericaceae</taxon>
        <taxon>Ericoideae</taxon>
        <taxon>Rhodoreae</taxon>
        <taxon>Rhododendron</taxon>
    </lineage>
</organism>
<evidence type="ECO:0000313" key="4">
    <source>
        <dbReference type="EMBL" id="KAF7135950.1"/>
    </source>
</evidence>
<feature type="compositionally biased region" description="Low complexity" evidence="2">
    <location>
        <begin position="134"/>
        <end position="152"/>
    </location>
</feature>
<dbReference type="PANTHER" id="PTHR47591">
    <property type="entry name" value="ZINC FINGER PROTEIN ZAT2-RELATED"/>
    <property type="match status" value="1"/>
</dbReference>
<dbReference type="PANTHER" id="PTHR47591:SF13">
    <property type="entry name" value="OS02G0293900 PROTEIN"/>
    <property type="match status" value="1"/>
</dbReference>
<keyword evidence="5" id="KW-1185">Reference proteome</keyword>
<keyword evidence="1" id="KW-0862">Zinc</keyword>
<dbReference type="Proteomes" id="UP000626092">
    <property type="component" value="Unassembled WGS sequence"/>
</dbReference>
<feature type="compositionally biased region" description="Pro residues" evidence="2">
    <location>
        <begin position="35"/>
        <end position="44"/>
    </location>
</feature>
<evidence type="ECO:0000256" key="1">
    <source>
        <dbReference type="PROSITE-ProRule" id="PRU00042"/>
    </source>
</evidence>
<dbReference type="InterPro" id="IPR013087">
    <property type="entry name" value="Znf_C2H2_type"/>
</dbReference>
<dbReference type="PROSITE" id="PS00028">
    <property type="entry name" value="ZINC_FINGER_C2H2_1"/>
    <property type="match status" value="1"/>
</dbReference>
<dbReference type="EMBL" id="WJXA01000008">
    <property type="protein sequence ID" value="KAF7135950.1"/>
    <property type="molecule type" value="Genomic_DNA"/>
</dbReference>
<evidence type="ECO:0000313" key="5">
    <source>
        <dbReference type="Proteomes" id="UP000626092"/>
    </source>
</evidence>
<dbReference type="PROSITE" id="PS50157">
    <property type="entry name" value="ZINC_FINGER_C2H2_2"/>
    <property type="match status" value="1"/>
</dbReference>
<comment type="caution">
    <text evidence="4">The sequence shown here is derived from an EMBL/GenBank/DDBJ whole genome shotgun (WGS) entry which is preliminary data.</text>
</comment>
<evidence type="ECO:0000259" key="3">
    <source>
        <dbReference type="PROSITE" id="PS50157"/>
    </source>
</evidence>